<proteinExistence type="predicted"/>
<protein>
    <submittedName>
        <fullName evidence="1">Uncharacterized protein</fullName>
    </submittedName>
</protein>
<evidence type="ECO:0000313" key="1">
    <source>
        <dbReference type="EMBL" id="KAH7849184.1"/>
    </source>
</evidence>
<organism evidence="1 2">
    <name type="scientific">Vaccinium darrowii</name>
    <dbReference type="NCBI Taxonomy" id="229202"/>
    <lineage>
        <taxon>Eukaryota</taxon>
        <taxon>Viridiplantae</taxon>
        <taxon>Streptophyta</taxon>
        <taxon>Embryophyta</taxon>
        <taxon>Tracheophyta</taxon>
        <taxon>Spermatophyta</taxon>
        <taxon>Magnoliopsida</taxon>
        <taxon>eudicotyledons</taxon>
        <taxon>Gunneridae</taxon>
        <taxon>Pentapetalae</taxon>
        <taxon>asterids</taxon>
        <taxon>Ericales</taxon>
        <taxon>Ericaceae</taxon>
        <taxon>Vaccinioideae</taxon>
        <taxon>Vaccinieae</taxon>
        <taxon>Vaccinium</taxon>
    </lineage>
</organism>
<gene>
    <name evidence="1" type="ORF">Vadar_014263</name>
</gene>
<accession>A0ACB7Y892</accession>
<dbReference type="EMBL" id="CM037157">
    <property type="protein sequence ID" value="KAH7849184.1"/>
    <property type="molecule type" value="Genomic_DNA"/>
</dbReference>
<evidence type="ECO:0000313" key="2">
    <source>
        <dbReference type="Proteomes" id="UP000828048"/>
    </source>
</evidence>
<sequence>MKAEEGLTALLVTNGVNGVSSSSTGGGGGGGGGFFLFGKSPYKFWALAAILLLAFWSMFTGTVTLKWSAGNLNPLSDHFDSPIHTDLDVLELEEREKLVRQMWDVYTQSKTARLPSFWLEAFEAAYEELTSDVTGVRNAAVSEIARMSLRSISFEPLTVLSTSTRETSITSKKGEKGKKMV</sequence>
<keyword evidence="2" id="KW-1185">Reference proteome</keyword>
<comment type="caution">
    <text evidence="1">The sequence shown here is derived from an EMBL/GenBank/DDBJ whole genome shotgun (WGS) entry which is preliminary data.</text>
</comment>
<reference evidence="1 2" key="1">
    <citation type="journal article" date="2021" name="Hortic Res">
        <title>High-quality reference genome and annotation aids understanding of berry development for evergreen blueberry (Vaccinium darrowii).</title>
        <authorList>
            <person name="Yu J."/>
            <person name="Hulse-Kemp A.M."/>
            <person name="Babiker E."/>
            <person name="Staton M."/>
        </authorList>
    </citation>
    <scope>NUCLEOTIDE SEQUENCE [LARGE SCALE GENOMIC DNA]</scope>
    <source>
        <strain evidence="2">cv. NJ 8807/NJ 8810</strain>
        <tissue evidence="1">Young leaf</tissue>
    </source>
</reference>
<name>A0ACB7Y892_9ERIC</name>
<dbReference type="Proteomes" id="UP000828048">
    <property type="component" value="Chromosome 7"/>
</dbReference>